<keyword evidence="3" id="KW-1185">Reference proteome</keyword>
<protein>
    <recommendedName>
        <fullName evidence="1">Thiol:disulfide interchange protein DsbD N-terminal domain-containing protein</fullName>
    </recommendedName>
</protein>
<name>A0A4S3M3R6_9FLAO</name>
<gene>
    <name evidence="2" type="ORF">E7Z59_00955</name>
</gene>
<evidence type="ECO:0000259" key="1">
    <source>
        <dbReference type="Pfam" id="PF11412"/>
    </source>
</evidence>
<dbReference type="InterPro" id="IPR028250">
    <property type="entry name" value="DsbDN"/>
</dbReference>
<dbReference type="OrthoDB" id="767251at2"/>
<sequence length="146" mass="16689">MFVRVFMVVLITALFQQKQWVAVQSVQTTLENDRLMIEIDLDVMEGYHIQATDPEDPYLVATRLYLDLPEALSLQQIDFPPAKAFQLEGSEDVMRVYSGIVSVKLLVEIKGGLPENQILSGTLEYQACDTAKCYYPRRLDFEIPLK</sequence>
<feature type="domain" description="Thiol:disulfide interchange protein DsbD N-terminal" evidence="1">
    <location>
        <begin position="20"/>
        <end position="138"/>
    </location>
</feature>
<reference evidence="2 3" key="1">
    <citation type="submission" date="2019-04" db="EMBL/GenBank/DDBJ databases">
        <title>Draft genome sequence of Robertkochia marina CC-AMO-30D.</title>
        <authorList>
            <person name="Hameed A."/>
            <person name="Lin S.-Y."/>
            <person name="Shahina M."/>
            <person name="Lai W.-A."/>
            <person name="Young C.-C."/>
        </authorList>
    </citation>
    <scope>NUCLEOTIDE SEQUENCE [LARGE SCALE GENOMIC DNA]</scope>
    <source>
        <strain evidence="2 3">CC-AMO-30D</strain>
    </source>
</reference>
<proteinExistence type="predicted"/>
<dbReference type="Proteomes" id="UP000305939">
    <property type="component" value="Unassembled WGS sequence"/>
</dbReference>
<dbReference type="EMBL" id="SSMC01000001">
    <property type="protein sequence ID" value="THD68931.1"/>
    <property type="molecule type" value="Genomic_DNA"/>
</dbReference>
<organism evidence="2 3">
    <name type="scientific">Robertkochia marina</name>
    <dbReference type="NCBI Taxonomy" id="1227945"/>
    <lineage>
        <taxon>Bacteria</taxon>
        <taxon>Pseudomonadati</taxon>
        <taxon>Bacteroidota</taxon>
        <taxon>Flavobacteriia</taxon>
        <taxon>Flavobacteriales</taxon>
        <taxon>Flavobacteriaceae</taxon>
        <taxon>Robertkochia</taxon>
    </lineage>
</organism>
<comment type="caution">
    <text evidence="2">The sequence shown here is derived from an EMBL/GenBank/DDBJ whole genome shotgun (WGS) entry which is preliminary data.</text>
</comment>
<dbReference type="RefSeq" id="WP_136334421.1">
    <property type="nucleotide sequence ID" value="NZ_QXMP01000004.1"/>
</dbReference>
<evidence type="ECO:0000313" key="3">
    <source>
        <dbReference type="Proteomes" id="UP000305939"/>
    </source>
</evidence>
<dbReference type="Pfam" id="PF11412">
    <property type="entry name" value="DsbD_N"/>
    <property type="match status" value="1"/>
</dbReference>
<dbReference type="InterPro" id="IPR036929">
    <property type="entry name" value="DsbDN_sf"/>
</dbReference>
<dbReference type="Gene3D" id="2.60.40.1250">
    <property type="entry name" value="Thiol:disulfide interchange protein DsbD, N-terminal domain"/>
    <property type="match status" value="1"/>
</dbReference>
<dbReference type="AlphaFoldDB" id="A0A4S3M3R6"/>
<evidence type="ECO:0000313" key="2">
    <source>
        <dbReference type="EMBL" id="THD68931.1"/>
    </source>
</evidence>
<accession>A0A4S3M3R6</accession>